<evidence type="ECO:0000256" key="1">
    <source>
        <dbReference type="SAM" id="MobiDB-lite"/>
    </source>
</evidence>
<dbReference type="EMBL" id="AZBU02000001">
    <property type="protein sequence ID" value="TMS36845.1"/>
    <property type="molecule type" value="Genomic_DNA"/>
</dbReference>
<evidence type="ECO:0000313" key="3">
    <source>
        <dbReference type="Proteomes" id="UP000298663"/>
    </source>
</evidence>
<reference evidence="2 3" key="1">
    <citation type="journal article" date="2015" name="Genome Biol.">
        <title>Comparative genomics of Steinernema reveals deeply conserved gene regulatory networks.</title>
        <authorList>
            <person name="Dillman A.R."/>
            <person name="Macchietto M."/>
            <person name="Porter C.F."/>
            <person name="Rogers A."/>
            <person name="Williams B."/>
            <person name="Antoshechkin I."/>
            <person name="Lee M.M."/>
            <person name="Goodwin Z."/>
            <person name="Lu X."/>
            <person name="Lewis E.E."/>
            <person name="Goodrich-Blair H."/>
            <person name="Stock S.P."/>
            <person name="Adams B.J."/>
            <person name="Sternberg P.W."/>
            <person name="Mortazavi A."/>
        </authorList>
    </citation>
    <scope>NUCLEOTIDE SEQUENCE [LARGE SCALE GENOMIC DNA]</scope>
    <source>
        <strain evidence="2 3">ALL</strain>
    </source>
</reference>
<sequence>MYIAAKSAVADERRRSFCRAAVQREQRLCERANEQTSAYRRDQRTSSRAGGKEKKKEASKSPFGPTQSFLTETAGDTSDSVIRKPPESSPIWVPRAFVF</sequence>
<accession>A0A4U8UVN9</accession>
<proteinExistence type="predicted"/>
<reference evidence="2 3" key="2">
    <citation type="journal article" date="2019" name="G3 (Bethesda)">
        <title>Hybrid Assembly of the Genome of the Entomopathogenic Nematode Steinernema carpocapsae Identifies the X-Chromosome.</title>
        <authorList>
            <person name="Serra L."/>
            <person name="Macchietto M."/>
            <person name="Macias-Munoz A."/>
            <person name="McGill C.J."/>
            <person name="Rodriguez I.M."/>
            <person name="Rodriguez B."/>
            <person name="Murad R."/>
            <person name="Mortazavi A."/>
        </authorList>
    </citation>
    <scope>NUCLEOTIDE SEQUENCE [LARGE SCALE GENOMIC DNA]</scope>
    <source>
        <strain evidence="2 3">ALL</strain>
    </source>
</reference>
<dbReference type="AlphaFoldDB" id="A0A4U8UVN9"/>
<protein>
    <submittedName>
        <fullName evidence="2">Uncharacterized protein</fullName>
    </submittedName>
</protein>
<evidence type="ECO:0000313" key="2">
    <source>
        <dbReference type="EMBL" id="TMS36845.1"/>
    </source>
</evidence>
<feature type="compositionally biased region" description="Basic and acidic residues" evidence="1">
    <location>
        <begin position="30"/>
        <end position="59"/>
    </location>
</feature>
<dbReference type="Proteomes" id="UP000298663">
    <property type="component" value="Chromosome X"/>
</dbReference>
<feature type="region of interest" description="Disordered" evidence="1">
    <location>
        <begin position="30"/>
        <end position="87"/>
    </location>
</feature>
<organism evidence="2 3">
    <name type="scientific">Steinernema carpocapsae</name>
    <name type="common">Entomopathogenic nematode</name>
    <dbReference type="NCBI Taxonomy" id="34508"/>
    <lineage>
        <taxon>Eukaryota</taxon>
        <taxon>Metazoa</taxon>
        <taxon>Ecdysozoa</taxon>
        <taxon>Nematoda</taxon>
        <taxon>Chromadorea</taxon>
        <taxon>Rhabditida</taxon>
        <taxon>Tylenchina</taxon>
        <taxon>Panagrolaimomorpha</taxon>
        <taxon>Strongyloidoidea</taxon>
        <taxon>Steinernematidae</taxon>
        <taxon>Steinernema</taxon>
    </lineage>
</organism>
<comment type="caution">
    <text evidence="2">The sequence shown here is derived from an EMBL/GenBank/DDBJ whole genome shotgun (WGS) entry which is preliminary data.</text>
</comment>
<gene>
    <name evidence="2" type="ORF">L596_003921</name>
</gene>
<dbReference type="EMBL" id="CM016762">
    <property type="protein sequence ID" value="TMS36845.1"/>
    <property type="molecule type" value="Genomic_DNA"/>
</dbReference>
<feature type="compositionally biased region" description="Polar residues" evidence="1">
    <location>
        <begin position="64"/>
        <end position="80"/>
    </location>
</feature>
<keyword evidence="3" id="KW-1185">Reference proteome</keyword>
<name>A0A4U8UVN9_STECR</name>